<keyword evidence="4" id="KW-1185">Reference proteome</keyword>
<accession>A0A420XV29</accession>
<dbReference type="SUPFAM" id="SSF56731">
    <property type="entry name" value="DNA primase core"/>
    <property type="match status" value="1"/>
</dbReference>
<feature type="domain" description="Toprim" evidence="2">
    <location>
        <begin position="543"/>
        <end position="620"/>
    </location>
</feature>
<dbReference type="Proteomes" id="UP000281955">
    <property type="component" value="Unassembled WGS sequence"/>
</dbReference>
<evidence type="ECO:0000259" key="2">
    <source>
        <dbReference type="SMART" id="SM00493"/>
    </source>
</evidence>
<feature type="compositionally biased region" description="Polar residues" evidence="1">
    <location>
        <begin position="124"/>
        <end position="135"/>
    </location>
</feature>
<dbReference type="InterPro" id="IPR050219">
    <property type="entry name" value="DnaG_primase"/>
</dbReference>
<dbReference type="GO" id="GO:0006269">
    <property type="term" value="P:DNA replication, synthesis of primer"/>
    <property type="evidence" value="ECO:0007669"/>
    <property type="project" value="TreeGrafter"/>
</dbReference>
<feature type="region of interest" description="Disordered" evidence="1">
    <location>
        <begin position="241"/>
        <end position="263"/>
    </location>
</feature>
<dbReference type="InParanoid" id="A0A420XV29"/>
<dbReference type="PANTHER" id="PTHR30313">
    <property type="entry name" value="DNA PRIMASE"/>
    <property type="match status" value="1"/>
</dbReference>
<reference evidence="3 4" key="1">
    <citation type="submission" date="2018-10" db="EMBL/GenBank/DDBJ databases">
        <title>Genomic Encyclopedia of Archaeal and Bacterial Type Strains, Phase II (KMG-II): from individual species to whole genera.</title>
        <authorList>
            <person name="Goeker M."/>
        </authorList>
    </citation>
    <scope>NUCLEOTIDE SEQUENCE [LARGE SCALE GENOMIC DNA]</scope>
    <source>
        <strain evidence="3 4">RP-AC37</strain>
    </source>
</reference>
<evidence type="ECO:0000313" key="3">
    <source>
        <dbReference type="EMBL" id="RKS80627.1"/>
    </source>
</evidence>
<comment type="caution">
    <text evidence="3">The sequence shown here is derived from an EMBL/GenBank/DDBJ whole genome shotgun (WGS) entry which is preliminary data.</text>
</comment>
<dbReference type="SMART" id="SM00493">
    <property type="entry name" value="TOPRIM"/>
    <property type="match status" value="1"/>
</dbReference>
<dbReference type="Gene3D" id="3.90.980.10">
    <property type="entry name" value="DNA primase, catalytic core, N-terminal domain"/>
    <property type="match status" value="1"/>
</dbReference>
<dbReference type="Pfam" id="PF08401">
    <property type="entry name" value="ArdcN"/>
    <property type="match status" value="1"/>
</dbReference>
<feature type="compositionally biased region" description="Basic and acidic residues" evidence="1">
    <location>
        <begin position="241"/>
        <end position="261"/>
    </location>
</feature>
<feature type="region of interest" description="Disordered" evidence="1">
    <location>
        <begin position="758"/>
        <end position="784"/>
    </location>
</feature>
<feature type="region of interest" description="Disordered" evidence="1">
    <location>
        <begin position="721"/>
        <end position="740"/>
    </location>
</feature>
<dbReference type="Pfam" id="PF08275">
    <property type="entry name" value="DNAG_N"/>
    <property type="match status" value="1"/>
</dbReference>
<dbReference type="InterPro" id="IPR006171">
    <property type="entry name" value="TOPRIM_dom"/>
</dbReference>
<protein>
    <submittedName>
        <fullName evidence="3">DNA primase catalytic core</fullName>
    </submittedName>
</protein>
<dbReference type="PANTHER" id="PTHR30313:SF2">
    <property type="entry name" value="DNA PRIMASE"/>
    <property type="match status" value="1"/>
</dbReference>
<dbReference type="Pfam" id="PF06114">
    <property type="entry name" value="Peptidase_M78"/>
    <property type="match status" value="1"/>
</dbReference>
<dbReference type="InterPro" id="IPR037068">
    <property type="entry name" value="DNA_primase_core_N_sf"/>
</dbReference>
<dbReference type="Gene3D" id="3.40.1360.10">
    <property type="match status" value="1"/>
</dbReference>
<dbReference type="AlphaFoldDB" id="A0A420XV29"/>
<dbReference type="OrthoDB" id="9803773at2"/>
<organism evidence="3 4">
    <name type="scientific">Motilibacter peucedani</name>
    <dbReference type="NCBI Taxonomy" id="598650"/>
    <lineage>
        <taxon>Bacteria</taxon>
        <taxon>Bacillati</taxon>
        <taxon>Actinomycetota</taxon>
        <taxon>Actinomycetes</taxon>
        <taxon>Motilibacterales</taxon>
        <taxon>Motilibacteraceae</taxon>
        <taxon>Motilibacter</taxon>
    </lineage>
</organism>
<dbReference type="Gene3D" id="1.10.10.2910">
    <property type="match status" value="1"/>
</dbReference>
<gene>
    <name evidence="3" type="ORF">CLV35_0216</name>
</gene>
<dbReference type="GO" id="GO:0005737">
    <property type="term" value="C:cytoplasm"/>
    <property type="evidence" value="ECO:0007669"/>
    <property type="project" value="TreeGrafter"/>
</dbReference>
<feature type="region of interest" description="Disordered" evidence="1">
    <location>
        <begin position="103"/>
        <end position="141"/>
    </location>
</feature>
<dbReference type="InterPro" id="IPR013610">
    <property type="entry name" value="ArdC_N"/>
</dbReference>
<feature type="compositionally biased region" description="Polar residues" evidence="1">
    <location>
        <begin position="773"/>
        <end position="784"/>
    </location>
</feature>
<evidence type="ECO:0000313" key="4">
    <source>
        <dbReference type="Proteomes" id="UP000281955"/>
    </source>
</evidence>
<proteinExistence type="predicted"/>
<dbReference type="InterPro" id="IPR013264">
    <property type="entry name" value="DNAG_N"/>
</dbReference>
<dbReference type="RefSeq" id="WP_121191587.1">
    <property type="nucleotide sequence ID" value="NZ_RBWV01000003.1"/>
</dbReference>
<dbReference type="Pfam" id="PF13155">
    <property type="entry name" value="Toprim_2"/>
    <property type="match status" value="1"/>
</dbReference>
<feature type="compositionally biased region" description="Basic and acidic residues" evidence="1">
    <location>
        <begin position="14"/>
        <end position="24"/>
    </location>
</feature>
<sequence length="784" mass="82390">MAATKRRPVSAAEQAKREQAREEKLADLHDTLAAQVRSLSTGSDWKRWLDTAAKFPTYSFNNQLLIAAQKPDATAVAGYRAWQALGRQVTKGEKGLAILAPVVRRSRDGETGEQPTPADRDASAASTPSVDSSGSDAERRTGQIVGFRPTYVWDVSQTTGEPLPEPPRPQLLEGAAPDGLWDALASLAADRSFTVSRGDTTPANGYTDFAADEVVIRADVDDAQAVKTLAHELGHVLLHDPRHGAGSEHGEPGRAHGRPEQEVEAESVAYLVAAAHGLPTEDYTFAYVAGWAAGRDATDPEQVVRDTARRVLSAATTVLAVTQPEQAETLDSDLVEHVAASTTATVDLREWAEATRAALHEQPAAGPTSLSSGYGTDRAVLLTIHAHAEVFYMERMLHELQQPTSAVADHVHARGLPAEVLAGYGVGYAPATWTSLTDHLRQLGYSDEQLLDSGLGLRTNRGTVVDRFRNRVMFPVHDVATAGTPDAAGRVIAFIGRSLEPDAGKDGAAPKYLNSPQTALYRKSEHLYGLGAPAVSAALDQGAIPVITEGPWDALAVTAAGEGRHVGVAPGGTALTAEHVAQLDARLSLADRGVVTAFDEDAAGAAASLAAYPLLRAVDAWPTYAPGLPGADPSTLYAEYGSDVLQQSLEAAAARPLANRVTDAHLQGWDLGTAEGTVAATRALARELAAMPLERAAQQMARATTLHGLLPATVFEAYREAADERGGASPRGRAEPAAAGVTSPVALAAAAFPAAAGAGARAGQLDEPRIATTKRQPQGRSVRL</sequence>
<name>A0A420XV29_9ACTN</name>
<evidence type="ECO:0000256" key="1">
    <source>
        <dbReference type="SAM" id="MobiDB-lite"/>
    </source>
</evidence>
<dbReference type="GO" id="GO:0003697">
    <property type="term" value="F:single-stranded DNA binding"/>
    <property type="evidence" value="ECO:0007669"/>
    <property type="project" value="InterPro"/>
</dbReference>
<dbReference type="EMBL" id="RBWV01000003">
    <property type="protein sequence ID" value="RKS80627.1"/>
    <property type="molecule type" value="Genomic_DNA"/>
</dbReference>
<dbReference type="InterPro" id="IPR010359">
    <property type="entry name" value="IrrE_HExxH"/>
</dbReference>
<feature type="region of interest" description="Disordered" evidence="1">
    <location>
        <begin position="1"/>
        <end position="24"/>
    </location>
</feature>